<dbReference type="PROSITE" id="PS51192">
    <property type="entry name" value="HELICASE_ATP_BIND_1"/>
    <property type="match status" value="1"/>
</dbReference>
<dbReference type="AlphaFoldDB" id="A0A1F6AQF4"/>
<dbReference type="Gene3D" id="2.40.50.140">
    <property type="entry name" value="Nucleic acid-binding proteins"/>
    <property type="match status" value="1"/>
</dbReference>
<dbReference type="InterPro" id="IPR001650">
    <property type="entry name" value="Helicase_C-like"/>
</dbReference>
<accession>A0A1F6AQF4</accession>
<dbReference type="PROSITE" id="PS51194">
    <property type="entry name" value="HELICASE_CTER"/>
    <property type="match status" value="1"/>
</dbReference>
<gene>
    <name evidence="10" type="ORF">A2960_02145</name>
</gene>
<proteinExistence type="predicted"/>
<dbReference type="Pfam" id="PF00270">
    <property type="entry name" value="DEAD"/>
    <property type="match status" value="1"/>
</dbReference>
<evidence type="ECO:0000259" key="8">
    <source>
        <dbReference type="PROSITE" id="PS51192"/>
    </source>
</evidence>
<reference evidence="10 11" key="1">
    <citation type="journal article" date="2016" name="Nat. Commun.">
        <title>Thousands of microbial genomes shed light on interconnected biogeochemical processes in an aquifer system.</title>
        <authorList>
            <person name="Anantharaman K."/>
            <person name="Brown C.T."/>
            <person name="Hug L.A."/>
            <person name="Sharon I."/>
            <person name="Castelle C.J."/>
            <person name="Probst A.J."/>
            <person name="Thomas B.C."/>
            <person name="Singh A."/>
            <person name="Wilkins M.J."/>
            <person name="Karaoz U."/>
            <person name="Brodie E.L."/>
            <person name="Williams K.H."/>
            <person name="Hubbard S.S."/>
            <person name="Banfield J.F."/>
        </authorList>
    </citation>
    <scope>NUCLEOTIDE SEQUENCE [LARGE SCALE GENOMIC DNA]</scope>
</reference>
<dbReference type="InterPro" id="IPR011545">
    <property type="entry name" value="DEAD/DEAH_box_helicase_dom"/>
</dbReference>
<evidence type="ECO:0000256" key="4">
    <source>
        <dbReference type="ARBA" id="ARBA00022806"/>
    </source>
</evidence>
<dbReference type="Proteomes" id="UP000176609">
    <property type="component" value="Unassembled WGS sequence"/>
</dbReference>
<keyword evidence="5" id="KW-0067">ATP-binding</keyword>
<dbReference type="GO" id="GO:0006281">
    <property type="term" value="P:DNA repair"/>
    <property type="evidence" value="ECO:0007669"/>
    <property type="project" value="UniProtKB-KW"/>
</dbReference>
<evidence type="ECO:0000256" key="2">
    <source>
        <dbReference type="ARBA" id="ARBA00022763"/>
    </source>
</evidence>
<dbReference type="SUPFAM" id="SSF52540">
    <property type="entry name" value="P-loop containing nucleoside triphosphate hydrolases"/>
    <property type="match status" value="2"/>
</dbReference>
<keyword evidence="4" id="KW-0347">Helicase</keyword>
<evidence type="ECO:0000256" key="6">
    <source>
        <dbReference type="ARBA" id="ARBA00023125"/>
    </source>
</evidence>
<evidence type="ECO:0000256" key="5">
    <source>
        <dbReference type="ARBA" id="ARBA00022840"/>
    </source>
</evidence>
<dbReference type="GO" id="GO:0005524">
    <property type="term" value="F:ATP binding"/>
    <property type="evidence" value="ECO:0007669"/>
    <property type="project" value="UniProtKB-KW"/>
</dbReference>
<dbReference type="GO" id="GO:0003678">
    <property type="term" value="F:DNA helicase activity"/>
    <property type="evidence" value="ECO:0007669"/>
    <property type="project" value="TreeGrafter"/>
</dbReference>
<dbReference type="Pfam" id="PF00271">
    <property type="entry name" value="Helicase_C"/>
    <property type="match status" value="1"/>
</dbReference>
<evidence type="ECO:0000256" key="3">
    <source>
        <dbReference type="ARBA" id="ARBA00022801"/>
    </source>
</evidence>
<dbReference type="InterPro" id="IPR033454">
    <property type="entry name" value="RecG_wedge"/>
</dbReference>
<dbReference type="GO" id="GO:0003677">
    <property type="term" value="F:DNA binding"/>
    <property type="evidence" value="ECO:0007669"/>
    <property type="project" value="UniProtKB-KW"/>
</dbReference>
<dbReference type="InterPro" id="IPR014001">
    <property type="entry name" value="Helicase_ATP-bd"/>
</dbReference>
<dbReference type="Gene3D" id="3.40.50.300">
    <property type="entry name" value="P-loop containing nucleotide triphosphate hydrolases"/>
    <property type="match status" value="2"/>
</dbReference>
<evidence type="ECO:0000313" key="10">
    <source>
        <dbReference type="EMBL" id="OGG26924.1"/>
    </source>
</evidence>
<sequence length="675" mass="77196">MISLNTLISELRMIGLVYSRKLNKLGVNTVGDLLYHIPRRYEDYSLQVKIKSLEKGVKVSVRGTITSIFNIYSKYGKKLQKAVLTDDTGNIEIIWYNQPYLITYLKANPDIIIAGEVKLFGSKLIFESPDYEIVNRSPIHTGRLVPIYPETSGLSSKWLRSRINTILNQLNPQISDLLSLEILNRYHLICEKEAISQIHFPDSFLKVEQARRKLSFNELFLFQVGNMLKQRAWKNQKVLLKFQTGKFPDKINAFIKRLPFKLTSDQKKAIEEIIADLGKDKPMNRLLEGEVGSGKTVVAAISLYLCHLNKCQGILMAPTEILARQHYDVICHYFQKFKIKTVLLTGNTKLDDNRWNIIIGTHALIYRSDIYSKVGLVIIDEQQRFGVEQRAKLRSKGSNPHLLTMTATPIPRTIALTLYSDLDMSILEEMPKGKINAKTWIIGNEKRESAYKWIEKQIKENKTQVFIVCPLIDISETLESVKSVKDEYQKLKDIIFPNLRIGLLHGQLSPKRKNLVLRDFSLQRLDILVTTPVVEVGIDIANASIIIIEGAERFGLSQLHQLRGRVGRRSQESFCLLFSDSKNERTLERLKYITTTFSGPKLAEIDLRLRGMGEIYGARQHGQGLFNFADLTDLVLIKESKEAADLILKEDPNLNGFPLLRDKLKQDKIQNIAQD</sequence>
<feature type="domain" description="Helicase ATP-binding" evidence="8">
    <location>
        <begin position="276"/>
        <end position="427"/>
    </location>
</feature>
<keyword evidence="6" id="KW-0238">DNA-binding</keyword>
<organism evidence="10 11">
    <name type="scientific">Candidatus Gottesmanbacteria bacterium RIFCSPLOWO2_01_FULL_39_12b</name>
    <dbReference type="NCBI Taxonomy" id="1798388"/>
    <lineage>
        <taxon>Bacteria</taxon>
        <taxon>Candidatus Gottesmaniibacteriota</taxon>
    </lineage>
</organism>
<dbReference type="PANTHER" id="PTHR47964:SF1">
    <property type="entry name" value="ATP-DEPENDENT DNA HELICASE HOMOLOG RECG, CHLOROPLASTIC"/>
    <property type="match status" value="1"/>
</dbReference>
<evidence type="ECO:0000256" key="7">
    <source>
        <dbReference type="ARBA" id="ARBA00023204"/>
    </source>
</evidence>
<feature type="domain" description="Helicase C-terminal" evidence="9">
    <location>
        <begin position="446"/>
        <end position="613"/>
    </location>
</feature>
<dbReference type="InterPro" id="IPR012340">
    <property type="entry name" value="NA-bd_OB-fold"/>
</dbReference>
<keyword evidence="1" id="KW-0547">Nucleotide-binding</keyword>
<dbReference type="SMART" id="SM00490">
    <property type="entry name" value="HELICc"/>
    <property type="match status" value="1"/>
</dbReference>
<dbReference type="InterPro" id="IPR047112">
    <property type="entry name" value="RecG/Mfd"/>
</dbReference>
<dbReference type="SUPFAM" id="SSF50249">
    <property type="entry name" value="Nucleic acid-binding proteins"/>
    <property type="match status" value="1"/>
</dbReference>
<dbReference type="EMBL" id="MFJR01000007">
    <property type="protein sequence ID" value="OGG26924.1"/>
    <property type="molecule type" value="Genomic_DNA"/>
</dbReference>
<keyword evidence="3" id="KW-0378">Hydrolase</keyword>
<evidence type="ECO:0000256" key="1">
    <source>
        <dbReference type="ARBA" id="ARBA00022741"/>
    </source>
</evidence>
<comment type="caution">
    <text evidence="10">The sequence shown here is derived from an EMBL/GenBank/DDBJ whole genome shotgun (WGS) entry which is preliminary data.</text>
</comment>
<name>A0A1F6AQF4_9BACT</name>
<keyword evidence="7" id="KW-0234">DNA repair</keyword>
<dbReference type="SMART" id="SM00487">
    <property type="entry name" value="DEXDc"/>
    <property type="match status" value="1"/>
</dbReference>
<keyword evidence="2" id="KW-0227">DNA damage</keyword>
<dbReference type="NCBIfam" id="NF008168">
    <property type="entry name" value="PRK10917.2-2"/>
    <property type="match status" value="1"/>
</dbReference>
<dbReference type="PANTHER" id="PTHR47964">
    <property type="entry name" value="ATP-DEPENDENT DNA HELICASE HOMOLOG RECG, CHLOROPLASTIC"/>
    <property type="match status" value="1"/>
</dbReference>
<dbReference type="CDD" id="cd04488">
    <property type="entry name" value="RecG_wedge_OBF"/>
    <property type="match status" value="1"/>
</dbReference>
<dbReference type="Pfam" id="PF17191">
    <property type="entry name" value="RecG_wedge"/>
    <property type="match status" value="1"/>
</dbReference>
<evidence type="ECO:0000313" key="11">
    <source>
        <dbReference type="Proteomes" id="UP000176609"/>
    </source>
</evidence>
<evidence type="ECO:0000259" key="9">
    <source>
        <dbReference type="PROSITE" id="PS51194"/>
    </source>
</evidence>
<protein>
    <submittedName>
        <fullName evidence="10">Uncharacterized protein</fullName>
    </submittedName>
</protein>
<dbReference type="InterPro" id="IPR027417">
    <property type="entry name" value="P-loop_NTPase"/>
</dbReference>
<dbReference type="GO" id="GO:0016787">
    <property type="term" value="F:hydrolase activity"/>
    <property type="evidence" value="ECO:0007669"/>
    <property type="project" value="UniProtKB-KW"/>
</dbReference>